<evidence type="ECO:0000256" key="2">
    <source>
        <dbReference type="ARBA" id="ARBA00012657"/>
    </source>
</evidence>
<feature type="domain" description="Glycosyl hydrolase family 59 C-terminal lectin" evidence="15">
    <location>
        <begin position="682"/>
        <end position="855"/>
    </location>
</feature>
<dbReference type="InterPro" id="IPR049161">
    <property type="entry name" value="GH59_cat"/>
</dbReference>
<dbReference type="Pfam" id="PF21708">
    <property type="entry name" value="Glyco_hydro_59_C"/>
    <property type="match status" value="1"/>
</dbReference>
<evidence type="ECO:0000256" key="1">
    <source>
        <dbReference type="ARBA" id="ARBA00005637"/>
    </source>
</evidence>
<dbReference type="Gene3D" id="3.20.20.80">
    <property type="entry name" value="Glycosidases"/>
    <property type="match status" value="1"/>
</dbReference>
<dbReference type="PANTHER" id="PTHR15172:SF1">
    <property type="entry name" value="GALACTOCEREBROSIDASE"/>
    <property type="match status" value="1"/>
</dbReference>
<feature type="active site" description="Nucleophile" evidence="12">
    <location>
        <position position="447"/>
    </location>
</feature>
<evidence type="ECO:0000256" key="3">
    <source>
        <dbReference type="ARBA" id="ARBA00022729"/>
    </source>
</evidence>
<dbReference type="Pfam" id="PF02057">
    <property type="entry name" value="Glyco_hydro_59"/>
    <property type="match status" value="1"/>
</dbReference>
<evidence type="ECO:0000259" key="13">
    <source>
        <dbReference type="Pfam" id="PF02057"/>
    </source>
</evidence>
<evidence type="ECO:0000259" key="15">
    <source>
        <dbReference type="Pfam" id="PF21708"/>
    </source>
</evidence>
<evidence type="ECO:0000256" key="6">
    <source>
        <dbReference type="ARBA" id="ARBA00022963"/>
    </source>
</evidence>
<evidence type="ECO:0000256" key="5">
    <source>
        <dbReference type="ARBA" id="ARBA00022919"/>
    </source>
</evidence>
<dbReference type="InterPro" id="IPR049162">
    <property type="entry name" value="GH59_C"/>
</dbReference>
<name>A0A914USS1_9BILA</name>
<evidence type="ECO:0000259" key="14">
    <source>
        <dbReference type="Pfam" id="PF17387"/>
    </source>
</evidence>
<keyword evidence="10" id="KW-0326">Glycosidase</keyword>
<evidence type="ECO:0000256" key="4">
    <source>
        <dbReference type="ARBA" id="ARBA00022801"/>
    </source>
</evidence>
<dbReference type="GO" id="GO:0005764">
    <property type="term" value="C:lysosome"/>
    <property type="evidence" value="ECO:0007669"/>
    <property type="project" value="TreeGrafter"/>
</dbReference>
<keyword evidence="9" id="KW-0325">Glycoprotein</keyword>
<keyword evidence="16" id="KW-1185">Reference proteome</keyword>
<dbReference type="Pfam" id="PF17387">
    <property type="entry name" value="Glyco_hydro_59M"/>
    <property type="match status" value="1"/>
</dbReference>
<keyword evidence="8" id="KW-1015">Disulfide bond</keyword>
<dbReference type="PRINTS" id="PR00850">
    <property type="entry name" value="GLHYDRLASE59"/>
</dbReference>
<keyword evidence="7" id="KW-0443">Lipid metabolism</keyword>
<evidence type="ECO:0000256" key="9">
    <source>
        <dbReference type="ARBA" id="ARBA00023180"/>
    </source>
</evidence>
<accession>A0A914USS1</accession>
<evidence type="ECO:0000256" key="10">
    <source>
        <dbReference type="ARBA" id="ARBA00023295"/>
    </source>
</evidence>
<organism evidence="16 17">
    <name type="scientific">Plectus sambesii</name>
    <dbReference type="NCBI Taxonomy" id="2011161"/>
    <lineage>
        <taxon>Eukaryota</taxon>
        <taxon>Metazoa</taxon>
        <taxon>Ecdysozoa</taxon>
        <taxon>Nematoda</taxon>
        <taxon>Chromadorea</taxon>
        <taxon>Plectida</taxon>
        <taxon>Plectina</taxon>
        <taxon>Plectoidea</taxon>
        <taxon>Plectidae</taxon>
        <taxon>Plectus</taxon>
    </lineage>
</organism>
<dbReference type="FunFam" id="3.20.20.80:FF:000026">
    <property type="entry name" value="galactocerebrosidase precursor"/>
    <property type="match status" value="1"/>
</dbReference>
<dbReference type="InterPro" id="IPR001286">
    <property type="entry name" value="Glyco_hydro_59"/>
</dbReference>
<keyword evidence="3" id="KW-0732">Signal</keyword>
<comment type="similarity">
    <text evidence="1">Belongs to the glycosyl hydrolase 59 family.</text>
</comment>
<dbReference type="Gene3D" id="2.60.120.560">
    <property type="entry name" value="Exo-inulinase, domain 1"/>
    <property type="match status" value="1"/>
</dbReference>
<dbReference type="EC" id="3.2.1.46" evidence="2"/>
<dbReference type="InterPro" id="IPR035394">
    <property type="entry name" value="Glyco_hydro_59_dom"/>
</dbReference>
<feature type="domain" description="Glycosyl hydrolase family 59 catalytic" evidence="13">
    <location>
        <begin position="237"/>
        <end position="521"/>
    </location>
</feature>
<keyword evidence="5" id="KW-0746">Sphingolipid metabolism</keyword>
<evidence type="ECO:0000313" key="17">
    <source>
        <dbReference type="WBParaSite" id="PSAMB.scaffold1188size34736.g11687.t1"/>
    </source>
</evidence>
<sequence>MWNGEEVQYRVDFHASKSFKSAQRSVHPIAQFTNTNGTSFTFAFAFESKKDGKLYYNCNQCVAAKRKELVDGSSIKTIHLYNNIIVNGNPSDGHYPGCQPIRSAQVYAQKKKRQASQLVRSGLSSVANARLNLHAEMTRECEEVGVDEREGRLHWTKKSVTNRLSNAKISKVPPLMEDGSLPEQLTKMNTGQRFLRFEAPDGSKLFVNNMCLSLLEQSSCWKADGTFKSAPKGYFQATSKLLVSYPEPQRSQILDLLFKKQYGAALQILKVEIGGDGQSSAGSESSHMHEPWDESYHRGYEWWLMKEAKKRNPDILLSALSWSFPGWVGNYGSNPYKNVSKLAYYTVSWIKGAKEVHNLTIDFIGIWNEKMWNNDYILELRSSLDSNGFEKTKIVAPDTFGIEYTGFEKLFENATLRNAVYAIGVHYPGTELPLNMRTNGVPLWSSEDYSTYNDDVGAGCWARILNQNYVNGNMTSTISWNLIASYYSALPFERDGLMTAMHPWSGHYNIDNPIWITAHTTHFASVGWNYLKHGKGSGKLGAGGSFVSLTNGKDLTIIIETLSHNHSICIRPSLPAYNVAEQSVTFVFSGSFSAIKTLHLYTTRFFFDGRSTVPFEKQADAIITDSKLTLRLAVDAVYTLSTILSPGRVEPKDIPAASEFPLPYSDNFDSYAVDEGPHYLAQQNGAWEVVKSEGESFVRQKALNREIAWCDQTFVATAALIGDIKWHDISVSIRVRVPSSKGANTLFAALRSSFYGCNEDKATGLFLWLNPNTTTYWISYDIASLRIAYIGHLPTPFQLDQWHTASLSAVGSIFSIGIDSYSISVAVEKGATSHGFVVFGSQGYGYSDWDDLHIESGVDDIFFK</sequence>
<dbReference type="Gene3D" id="3.20.20.70">
    <property type="entry name" value="Aldolase class I"/>
    <property type="match status" value="1"/>
</dbReference>
<evidence type="ECO:0000313" key="16">
    <source>
        <dbReference type="Proteomes" id="UP000887566"/>
    </source>
</evidence>
<evidence type="ECO:0000256" key="11">
    <source>
        <dbReference type="ARBA" id="ARBA00033098"/>
    </source>
</evidence>
<dbReference type="PANTHER" id="PTHR15172">
    <property type="entry name" value="GALACTOCEREBROSIDASE"/>
    <property type="match status" value="1"/>
</dbReference>
<dbReference type="InterPro" id="IPR013785">
    <property type="entry name" value="Aldolase_TIM"/>
</dbReference>
<dbReference type="SUPFAM" id="SSF51445">
    <property type="entry name" value="(Trans)glycosidases"/>
    <property type="match status" value="1"/>
</dbReference>
<feature type="domain" description="Glycosyl hydrolase family 59 central" evidence="14">
    <location>
        <begin position="534"/>
        <end position="643"/>
    </location>
</feature>
<feature type="active site" description="Proton donor/acceptor" evidence="12">
    <location>
        <position position="369"/>
    </location>
</feature>
<protein>
    <recommendedName>
        <fullName evidence="2">galactosylceramidase</fullName>
        <ecNumber evidence="2">3.2.1.46</ecNumber>
    </recommendedName>
    <alternativeName>
        <fullName evidence="11">Galactosylceramidase</fullName>
    </alternativeName>
</protein>
<dbReference type="Proteomes" id="UP000887566">
    <property type="component" value="Unplaced"/>
</dbReference>
<evidence type="ECO:0000256" key="7">
    <source>
        <dbReference type="ARBA" id="ARBA00023098"/>
    </source>
</evidence>
<dbReference type="GO" id="GO:0006683">
    <property type="term" value="P:galactosylceramide catabolic process"/>
    <property type="evidence" value="ECO:0007669"/>
    <property type="project" value="InterPro"/>
</dbReference>
<dbReference type="GO" id="GO:0016020">
    <property type="term" value="C:membrane"/>
    <property type="evidence" value="ECO:0007669"/>
    <property type="project" value="GOC"/>
</dbReference>
<dbReference type="GO" id="GO:0004336">
    <property type="term" value="F:galactosylceramidase activity"/>
    <property type="evidence" value="ECO:0007669"/>
    <property type="project" value="UniProtKB-EC"/>
</dbReference>
<evidence type="ECO:0000256" key="8">
    <source>
        <dbReference type="ARBA" id="ARBA00023157"/>
    </source>
</evidence>
<dbReference type="AlphaFoldDB" id="A0A914USS1"/>
<proteinExistence type="inferred from homology"/>
<dbReference type="WBParaSite" id="PSAMB.scaffold1188size34736.g11687.t1">
    <property type="protein sequence ID" value="PSAMB.scaffold1188size34736.g11687.t1"/>
    <property type="gene ID" value="PSAMB.scaffold1188size34736.g11687"/>
</dbReference>
<dbReference type="InterPro" id="IPR017853">
    <property type="entry name" value="GH"/>
</dbReference>
<keyword evidence="6" id="KW-0442">Lipid degradation</keyword>
<evidence type="ECO:0000256" key="12">
    <source>
        <dbReference type="PIRSR" id="PIRSR601286-50"/>
    </source>
</evidence>
<keyword evidence="4" id="KW-0378">Hydrolase</keyword>
<reference evidence="17" key="1">
    <citation type="submission" date="2022-11" db="UniProtKB">
        <authorList>
            <consortium name="WormBaseParasite"/>
        </authorList>
    </citation>
    <scope>IDENTIFICATION</scope>
</reference>